<keyword evidence="1" id="KW-0812">Transmembrane</keyword>
<accession>A0A944GVW2</accession>
<dbReference type="EMBL" id="QTKX01000001">
    <property type="protein sequence ID" value="MBS8263964.1"/>
    <property type="molecule type" value="Genomic_DNA"/>
</dbReference>
<keyword evidence="3" id="KW-1185">Reference proteome</keyword>
<feature type="transmembrane region" description="Helical" evidence="1">
    <location>
        <begin position="78"/>
        <end position="98"/>
    </location>
</feature>
<keyword evidence="1" id="KW-1133">Transmembrane helix</keyword>
<gene>
    <name evidence="2" type="ORF">DYI25_05895</name>
</gene>
<feature type="transmembrane region" description="Helical" evidence="1">
    <location>
        <begin position="6"/>
        <end position="24"/>
    </location>
</feature>
<dbReference type="Proteomes" id="UP000761411">
    <property type="component" value="Unassembled WGS sequence"/>
</dbReference>
<name>A0A944GVW2_9BACI</name>
<reference evidence="2 3" key="1">
    <citation type="journal article" date="2021" name="Microorganisms">
        <title>Bacterial Dimethylsulfoniopropionate Biosynthesis in the East China Sea.</title>
        <authorList>
            <person name="Liu J."/>
            <person name="Zhang Y."/>
            <person name="Liu J."/>
            <person name="Zhong H."/>
            <person name="Williams B.T."/>
            <person name="Zheng Y."/>
            <person name="Curson A.R.J."/>
            <person name="Sun C."/>
            <person name="Sun H."/>
            <person name="Song D."/>
            <person name="Wagner Mackenzie B."/>
            <person name="Bermejo Martinez A."/>
            <person name="Todd J.D."/>
            <person name="Zhang X.H."/>
        </authorList>
    </citation>
    <scope>NUCLEOTIDE SEQUENCE [LARGE SCALE GENOMIC DNA]</scope>
    <source>
        <strain evidence="2 3">ESS08</strain>
    </source>
</reference>
<dbReference type="AlphaFoldDB" id="A0A944GVW2"/>
<comment type="caution">
    <text evidence="2">The sequence shown here is derived from an EMBL/GenBank/DDBJ whole genome shotgun (WGS) entry which is preliminary data.</text>
</comment>
<evidence type="ECO:0000313" key="2">
    <source>
        <dbReference type="EMBL" id="MBS8263964.1"/>
    </source>
</evidence>
<evidence type="ECO:0000313" key="3">
    <source>
        <dbReference type="Proteomes" id="UP000761411"/>
    </source>
</evidence>
<feature type="transmembrane region" description="Helical" evidence="1">
    <location>
        <begin position="31"/>
        <end position="50"/>
    </location>
</feature>
<organism evidence="2 3">
    <name type="scientific">Mesobacillus boroniphilus</name>
    <dbReference type="NCBI Taxonomy" id="308892"/>
    <lineage>
        <taxon>Bacteria</taxon>
        <taxon>Bacillati</taxon>
        <taxon>Bacillota</taxon>
        <taxon>Bacilli</taxon>
        <taxon>Bacillales</taxon>
        <taxon>Bacillaceae</taxon>
        <taxon>Mesobacillus</taxon>
    </lineage>
</organism>
<keyword evidence="1" id="KW-0472">Membrane</keyword>
<evidence type="ECO:0000256" key="1">
    <source>
        <dbReference type="SAM" id="Phobius"/>
    </source>
</evidence>
<proteinExistence type="predicted"/>
<protein>
    <submittedName>
        <fullName evidence="2">Uncharacterized protein</fullName>
    </submittedName>
</protein>
<sequence>MLSFIATLIIIGLINFGVTIITNFSFIEVSVFVGLASVFIIYFFSSSGGVTSRSIDMQVQGQTGIKMNQSPEKFSPSYAFYGSILYLIGSVIANFFMYKQYFL</sequence>